<dbReference type="InterPro" id="IPR031259">
    <property type="entry name" value="ILBP"/>
</dbReference>
<dbReference type="FunFam" id="2.40.128.20:FF:000001">
    <property type="entry name" value="Fatty acid-binding protein, adipocyte"/>
    <property type="match status" value="1"/>
</dbReference>
<gene>
    <name evidence="3" type="ORF">DPX16_5355</name>
</gene>
<dbReference type="GO" id="GO:0008289">
    <property type="term" value="F:lipid binding"/>
    <property type="evidence" value="ECO:0007669"/>
    <property type="project" value="InterPro"/>
</dbReference>
<dbReference type="AlphaFoldDB" id="A0A3N0YE60"/>
<evidence type="ECO:0000256" key="1">
    <source>
        <dbReference type="ARBA" id="ARBA00008390"/>
    </source>
</evidence>
<feature type="signal peptide" evidence="2">
    <location>
        <begin position="1"/>
        <end position="21"/>
    </location>
</feature>
<dbReference type="InterPro" id="IPR000463">
    <property type="entry name" value="Fatty_acid-bd"/>
</dbReference>
<feature type="chain" id="PRO_5018197405" evidence="2">
    <location>
        <begin position="22"/>
        <end position="203"/>
    </location>
</feature>
<reference evidence="3 4" key="1">
    <citation type="submission" date="2018-10" db="EMBL/GenBank/DDBJ databases">
        <title>Genome assembly for a Yunnan-Guizhou Plateau 3E fish, Anabarilius grahami (Regan), and its evolutionary and genetic applications.</title>
        <authorList>
            <person name="Jiang W."/>
        </authorList>
    </citation>
    <scope>NUCLEOTIDE SEQUENCE [LARGE SCALE GENOMIC DNA]</scope>
    <source>
        <strain evidence="3">AG-KIZ</strain>
        <tissue evidence="3">Muscle</tissue>
    </source>
</reference>
<dbReference type="PRINTS" id="PR00178">
    <property type="entry name" value="FATTYACIDBP"/>
</dbReference>
<proteinExistence type="inferred from homology"/>
<dbReference type="Pfam" id="PF14651">
    <property type="entry name" value="Lipocalin_7"/>
    <property type="match status" value="1"/>
</dbReference>
<keyword evidence="2" id="KW-0732">Signal</keyword>
<dbReference type="Gene3D" id="2.40.128.20">
    <property type="match status" value="1"/>
</dbReference>
<evidence type="ECO:0000313" key="3">
    <source>
        <dbReference type="EMBL" id="ROL44161.1"/>
    </source>
</evidence>
<evidence type="ECO:0000256" key="2">
    <source>
        <dbReference type="SAM" id="SignalP"/>
    </source>
</evidence>
<name>A0A3N0YE60_ANAGA</name>
<organism evidence="3 4">
    <name type="scientific">Anabarilius grahami</name>
    <name type="common">Kanglang fish</name>
    <name type="synonym">Barilius grahami</name>
    <dbReference type="NCBI Taxonomy" id="495550"/>
    <lineage>
        <taxon>Eukaryota</taxon>
        <taxon>Metazoa</taxon>
        <taxon>Chordata</taxon>
        <taxon>Craniata</taxon>
        <taxon>Vertebrata</taxon>
        <taxon>Euteleostomi</taxon>
        <taxon>Actinopterygii</taxon>
        <taxon>Neopterygii</taxon>
        <taxon>Teleostei</taxon>
        <taxon>Ostariophysi</taxon>
        <taxon>Cypriniformes</taxon>
        <taxon>Xenocyprididae</taxon>
        <taxon>Xenocypridinae</taxon>
        <taxon>Xenocypridinae incertae sedis</taxon>
        <taxon>Anabarilius</taxon>
    </lineage>
</organism>
<dbReference type="InterPro" id="IPR012674">
    <property type="entry name" value="Calycin"/>
</dbReference>
<dbReference type="Proteomes" id="UP000281406">
    <property type="component" value="Unassembled WGS sequence"/>
</dbReference>
<protein>
    <submittedName>
        <fullName evidence="3">Retinol-binding protein 2</fullName>
    </submittedName>
</protein>
<dbReference type="EMBL" id="RJVU01046797">
    <property type="protein sequence ID" value="ROL44161.1"/>
    <property type="molecule type" value="Genomic_DNA"/>
</dbReference>
<dbReference type="SUPFAM" id="SSF50814">
    <property type="entry name" value="Lipocalins"/>
    <property type="match status" value="1"/>
</dbReference>
<dbReference type="PANTHER" id="PTHR11955">
    <property type="entry name" value="FATTY ACID BINDING PROTEIN"/>
    <property type="match status" value="1"/>
</dbReference>
<sequence length="203" mass="23404">MRLALCFRYVLCLGKALPVRGLLSCSQVRDLPYHDYSALSPHCEQTVEYKSSSLDLVTLLKSRAHRTTMAVDFTGKWELESSENIDNYLKALDIDFAFRKIAAHLTPTKTFTQDGDNFVIKTQSAFKSYELIFTVGVEKEEFTKGFDNRMLKTLVIWEGDKLVATQKGEKANRGWKHWIEDDKLHLELTCEDAVCHQVYKRKD</sequence>
<comment type="similarity">
    <text evidence="1">Belongs to the calycin superfamily. Fatty-acid binding protein (FABP) family.</text>
</comment>
<evidence type="ECO:0000313" key="4">
    <source>
        <dbReference type="Proteomes" id="UP000281406"/>
    </source>
</evidence>
<dbReference type="OrthoDB" id="354351at2759"/>
<comment type="caution">
    <text evidence="3">The sequence shown here is derived from an EMBL/GenBank/DDBJ whole genome shotgun (WGS) entry which is preliminary data.</text>
</comment>
<keyword evidence="4" id="KW-1185">Reference proteome</keyword>
<accession>A0A3N0YE60</accession>